<feature type="compositionally biased region" description="Basic residues" evidence="1">
    <location>
        <begin position="63"/>
        <end position="72"/>
    </location>
</feature>
<feature type="region of interest" description="Disordered" evidence="1">
    <location>
        <begin position="105"/>
        <end position="125"/>
    </location>
</feature>
<evidence type="ECO:0000313" key="3">
    <source>
        <dbReference type="Proteomes" id="UP000238169"/>
    </source>
</evidence>
<dbReference type="AlphaFoldDB" id="A0A2U3I3E9"/>
<dbReference type="Proteomes" id="UP000238169">
    <property type="component" value="Unassembled WGS sequence"/>
</dbReference>
<proteinExistence type="predicted"/>
<feature type="compositionally biased region" description="Basic and acidic residues" evidence="1">
    <location>
        <begin position="19"/>
        <end position="35"/>
    </location>
</feature>
<feature type="region of interest" description="Disordered" evidence="1">
    <location>
        <begin position="1"/>
        <end position="90"/>
    </location>
</feature>
<gene>
    <name evidence="2" type="ORF">NOV72_01832</name>
</gene>
<dbReference type="EMBL" id="OGTP01000004">
    <property type="protein sequence ID" value="SPB14589.1"/>
    <property type="molecule type" value="Genomic_DNA"/>
</dbReference>
<name>A0A2U3I3E9_9BURK</name>
<keyword evidence="3" id="KW-1185">Reference proteome</keyword>
<organism evidence="2 3">
    <name type="scientific">Caballeronia novacaledonica</name>
    <dbReference type="NCBI Taxonomy" id="1544861"/>
    <lineage>
        <taxon>Bacteria</taxon>
        <taxon>Pseudomonadati</taxon>
        <taxon>Pseudomonadota</taxon>
        <taxon>Betaproteobacteria</taxon>
        <taxon>Burkholderiales</taxon>
        <taxon>Burkholderiaceae</taxon>
        <taxon>Caballeronia</taxon>
    </lineage>
</organism>
<reference evidence="3" key="1">
    <citation type="submission" date="2018-01" db="EMBL/GenBank/DDBJ databases">
        <authorList>
            <person name="Peeters C."/>
        </authorList>
    </citation>
    <scope>NUCLEOTIDE SEQUENCE [LARGE SCALE GENOMIC DNA]</scope>
</reference>
<accession>A0A2U3I3E9</accession>
<evidence type="ECO:0000256" key="1">
    <source>
        <dbReference type="SAM" id="MobiDB-lite"/>
    </source>
</evidence>
<protein>
    <submittedName>
        <fullName evidence="2">Uncharacterized protein</fullName>
    </submittedName>
</protein>
<evidence type="ECO:0000313" key="2">
    <source>
        <dbReference type="EMBL" id="SPB14589.1"/>
    </source>
</evidence>
<sequence>MSLPAGSNGLRNDAAVESATHRPDVPATGLRRDRASPAGMHRATTIGGHAIWAPTRNGEAHGSHRSTFRRPPRREAPMRATAHATWTPHSWTVATNAEAPFRGAGATVPASLSTPQTRWPARTPSASVMEASFPKRLTTLFGITHPVVCSDVSQVAVPLDRARVGGRRARHFGQRAACNPRGPAAQSSACAN</sequence>